<reference evidence="7" key="1">
    <citation type="journal article" date="2014" name="Int. J. Syst. Evol. Microbiol.">
        <title>Complete genome sequence of Corynebacterium casei LMG S-19264T (=DSM 44701T), isolated from a smear-ripened cheese.</title>
        <authorList>
            <consortium name="US DOE Joint Genome Institute (JGI-PGF)"/>
            <person name="Walter F."/>
            <person name="Albersmeier A."/>
            <person name="Kalinowski J."/>
            <person name="Ruckert C."/>
        </authorList>
    </citation>
    <scope>NUCLEOTIDE SEQUENCE</scope>
    <source>
        <strain evidence="7">CGMCC 1.12426</strain>
    </source>
</reference>
<keyword evidence="4" id="KW-0808">Transferase</keyword>
<evidence type="ECO:0000256" key="2">
    <source>
        <dbReference type="ARBA" id="ARBA00022475"/>
    </source>
</evidence>
<dbReference type="GO" id="GO:0005886">
    <property type="term" value="C:plasma membrane"/>
    <property type="evidence" value="ECO:0007669"/>
    <property type="project" value="UniProtKB-SubCell"/>
</dbReference>
<name>A0A916WZP2_9HYPH</name>
<dbReference type="PANTHER" id="PTHR30606:SF10">
    <property type="entry name" value="PHOSPHATIDYLINOSITOL MANNOSIDE ACYLTRANSFERASE"/>
    <property type="match status" value="1"/>
</dbReference>
<dbReference type="GO" id="GO:0009247">
    <property type="term" value="P:glycolipid biosynthetic process"/>
    <property type="evidence" value="ECO:0007669"/>
    <property type="project" value="UniProtKB-ARBA"/>
</dbReference>
<evidence type="ECO:0000256" key="6">
    <source>
        <dbReference type="ARBA" id="ARBA00023315"/>
    </source>
</evidence>
<dbReference type="InterPro" id="IPR004960">
    <property type="entry name" value="LipA_acyltrans"/>
</dbReference>
<dbReference type="Proteomes" id="UP000605148">
    <property type="component" value="Unassembled WGS sequence"/>
</dbReference>
<keyword evidence="2" id="KW-1003">Cell membrane</keyword>
<evidence type="ECO:0000256" key="4">
    <source>
        <dbReference type="ARBA" id="ARBA00022679"/>
    </source>
</evidence>
<organism evidence="7 8">
    <name type="scientific">Roseibium aquae</name>
    <dbReference type="NCBI Taxonomy" id="1323746"/>
    <lineage>
        <taxon>Bacteria</taxon>
        <taxon>Pseudomonadati</taxon>
        <taxon>Pseudomonadota</taxon>
        <taxon>Alphaproteobacteria</taxon>
        <taxon>Hyphomicrobiales</taxon>
        <taxon>Stappiaceae</taxon>
        <taxon>Roseibium</taxon>
    </lineage>
</organism>
<evidence type="ECO:0000313" key="7">
    <source>
        <dbReference type="EMBL" id="GGB45202.1"/>
    </source>
</evidence>
<evidence type="ECO:0000256" key="3">
    <source>
        <dbReference type="ARBA" id="ARBA00022519"/>
    </source>
</evidence>
<evidence type="ECO:0000256" key="5">
    <source>
        <dbReference type="ARBA" id="ARBA00023136"/>
    </source>
</evidence>
<dbReference type="EMBL" id="BMFA01000004">
    <property type="protein sequence ID" value="GGB45202.1"/>
    <property type="molecule type" value="Genomic_DNA"/>
</dbReference>
<proteinExistence type="predicted"/>
<keyword evidence="8" id="KW-1185">Reference proteome</keyword>
<dbReference type="PANTHER" id="PTHR30606">
    <property type="entry name" value="LIPID A BIOSYNTHESIS LAUROYL ACYLTRANSFERASE"/>
    <property type="match status" value="1"/>
</dbReference>
<comment type="subcellular location">
    <subcellularLocation>
        <location evidence="1">Cell inner membrane</location>
    </subcellularLocation>
</comment>
<keyword evidence="5" id="KW-0472">Membrane</keyword>
<protein>
    <submittedName>
        <fullName evidence="7">Lipid A biosynthesis lauroyl acyltransferase</fullName>
    </submittedName>
</protein>
<reference evidence="7" key="2">
    <citation type="submission" date="2020-09" db="EMBL/GenBank/DDBJ databases">
        <authorList>
            <person name="Sun Q."/>
            <person name="Zhou Y."/>
        </authorList>
    </citation>
    <scope>NUCLEOTIDE SEQUENCE</scope>
    <source>
        <strain evidence="7">CGMCC 1.12426</strain>
    </source>
</reference>
<dbReference type="CDD" id="cd07984">
    <property type="entry name" value="LPLAT_LABLAT-like"/>
    <property type="match status" value="1"/>
</dbReference>
<dbReference type="GO" id="GO:0016746">
    <property type="term" value="F:acyltransferase activity"/>
    <property type="evidence" value="ECO:0007669"/>
    <property type="project" value="UniProtKB-KW"/>
</dbReference>
<evidence type="ECO:0000256" key="1">
    <source>
        <dbReference type="ARBA" id="ARBA00004533"/>
    </source>
</evidence>
<dbReference type="RefSeq" id="WP_208998377.1">
    <property type="nucleotide sequence ID" value="NZ_BMFA01000004.1"/>
</dbReference>
<sequence length="294" mass="32877">MSLPTRLLHRMEAIALRLAVGLFRLIPVDLAASIMGFLWRTIAPFTHRHKRALAHLETAYPELTGTERETIARGMWDNLGRVAAETFFIDRLLKDGKRFEPVADEATRRVLNGETGAIFVSLHTGNWELCVQPAAANGVEIAGVYQALKNPIADEMLRDMRHSLYAGGLHSKGHQTARKLISILRKGGVVAIMGDLRETRGLKVPFFGRPAFANPVPVSLARSCGVPIILGRTVRKSGSTFKIEGRGYQVPVTHDRQADIEKGTADIHAIFEDWIREHPEQWMWIHRKWAKANG</sequence>
<accession>A0A916WZP2</accession>
<gene>
    <name evidence="7" type="primary">msbB</name>
    <name evidence="7" type="ORF">GCM10011316_16560</name>
</gene>
<dbReference type="Pfam" id="PF03279">
    <property type="entry name" value="Lip_A_acyltrans"/>
    <property type="match status" value="1"/>
</dbReference>
<keyword evidence="6 7" id="KW-0012">Acyltransferase</keyword>
<evidence type="ECO:0000313" key="8">
    <source>
        <dbReference type="Proteomes" id="UP000605148"/>
    </source>
</evidence>
<keyword evidence="3" id="KW-0997">Cell inner membrane</keyword>
<dbReference type="AlphaFoldDB" id="A0A916WZP2"/>
<comment type="caution">
    <text evidence="7">The sequence shown here is derived from an EMBL/GenBank/DDBJ whole genome shotgun (WGS) entry which is preliminary data.</text>
</comment>